<evidence type="ECO:0000256" key="1">
    <source>
        <dbReference type="SAM" id="Phobius"/>
    </source>
</evidence>
<keyword evidence="3" id="KW-1185">Reference proteome</keyword>
<dbReference type="Proteomes" id="UP000790580">
    <property type="component" value="Unassembled WGS sequence"/>
</dbReference>
<protein>
    <submittedName>
        <fullName evidence="2">DUF1146 family protein</fullName>
    </submittedName>
</protein>
<dbReference type="Pfam" id="PF06612">
    <property type="entry name" value="DUF1146"/>
    <property type="match status" value="1"/>
</dbReference>
<dbReference type="EMBL" id="JAHQCR010000076">
    <property type="protein sequence ID" value="MBU9723409.1"/>
    <property type="molecule type" value="Genomic_DNA"/>
</dbReference>
<reference evidence="2 3" key="1">
    <citation type="submission" date="2021-06" db="EMBL/GenBank/DDBJ databases">
        <title>Bacillus sp. RD4P76, an endophyte from a halophyte.</title>
        <authorList>
            <person name="Sun J.-Q."/>
        </authorList>
    </citation>
    <scope>NUCLEOTIDE SEQUENCE [LARGE SCALE GENOMIC DNA]</scope>
    <source>
        <strain evidence="2 3">JCM 17098</strain>
    </source>
</reference>
<accession>A0ABS6JXU5</accession>
<proteinExistence type="predicted"/>
<evidence type="ECO:0000313" key="3">
    <source>
        <dbReference type="Proteomes" id="UP000790580"/>
    </source>
</evidence>
<gene>
    <name evidence="2" type="ORF">KS407_18480</name>
</gene>
<dbReference type="RefSeq" id="WP_088077031.1">
    <property type="nucleotide sequence ID" value="NZ_JAHQCR010000076.1"/>
</dbReference>
<keyword evidence="1" id="KW-0812">Transmembrane</keyword>
<feature type="transmembrane region" description="Helical" evidence="1">
    <location>
        <begin position="9"/>
        <end position="27"/>
    </location>
</feature>
<name>A0ABS6JXU5_9BACI</name>
<keyword evidence="1" id="KW-0472">Membrane</keyword>
<sequence>MPEPLGQQALLNILIYLTVLVFVWWSLQSFKFDLFLKNPDGIKAKVLMILITLGLTEMVSSFILSYLNWSTMLRFLF</sequence>
<feature type="transmembrane region" description="Helical" evidence="1">
    <location>
        <begin position="47"/>
        <end position="67"/>
    </location>
</feature>
<comment type="caution">
    <text evidence="2">The sequence shown here is derived from an EMBL/GenBank/DDBJ whole genome shotgun (WGS) entry which is preliminary data.</text>
</comment>
<dbReference type="InterPro" id="IPR009526">
    <property type="entry name" value="DUF1146"/>
</dbReference>
<evidence type="ECO:0000313" key="2">
    <source>
        <dbReference type="EMBL" id="MBU9723409.1"/>
    </source>
</evidence>
<organism evidence="2 3">
    <name type="scientific">Evansella alkalicola</name>
    <dbReference type="NCBI Taxonomy" id="745819"/>
    <lineage>
        <taxon>Bacteria</taxon>
        <taxon>Bacillati</taxon>
        <taxon>Bacillota</taxon>
        <taxon>Bacilli</taxon>
        <taxon>Bacillales</taxon>
        <taxon>Bacillaceae</taxon>
        <taxon>Evansella</taxon>
    </lineage>
</organism>
<keyword evidence="1" id="KW-1133">Transmembrane helix</keyword>